<sequence>MHEHPPIDYEMHDKLYLTSHKLIGKTEILECYHSENERYVVRLDKTLFHPQGGGQPCDKGTLNGHEVLHVTQNRDGQVLHYLPVSLPLGPVEMKIDQMHRLAHARLHTAGHLIGHLLEQTGWQAIKAHHWPGEARLVFRQSNNALPPSLEDLSARCREQIQLAHPISIHIHQGHRQIAIGKLGQYPCGGTHVENTAELNGLTITRIKNKKDELSIHYEILD</sequence>
<dbReference type="InterPro" id="IPR051335">
    <property type="entry name" value="Alanyl-tRNA_Editing_Enzymes"/>
</dbReference>
<proteinExistence type="predicted"/>
<evidence type="ECO:0000259" key="1">
    <source>
        <dbReference type="Pfam" id="PF07973"/>
    </source>
</evidence>
<dbReference type="EMBL" id="CP049362">
    <property type="protein sequence ID" value="QXX77873.1"/>
    <property type="molecule type" value="Genomic_DNA"/>
</dbReference>
<evidence type="ECO:0000313" key="3">
    <source>
        <dbReference type="Proteomes" id="UP000826050"/>
    </source>
</evidence>
<evidence type="ECO:0000313" key="2">
    <source>
        <dbReference type="EMBL" id="QXX77873.1"/>
    </source>
</evidence>
<dbReference type="GO" id="GO:0016874">
    <property type="term" value="F:ligase activity"/>
    <property type="evidence" value="ECO:0007669"/>
    <property type="project" value="UniProtKB-KW"/>
</dbReference>
<organism evidence="2 3">
    <name type="scientific">Alcaligenes ammonioxydans</name>
    <dbReference type="NCBI Taxonomy" id="2582914"/>
    <lineage>
        <taxon>Bacteria</taxon>
        <taxon>Pseudomonadati</taxon>
        <taxon>Pseudomonadota</taxon>
        <taxon>Betaproteobacteria</taxon>
        <taxon>Burkholderiales</taxon>
        <taxon>Alcaligenaceae</taxon>
        <taxon>Alcaligenes</taxon>
    </lineage>
</organism>
<keyword evidence="3" id="KW-1185">Reference proteome</keyword>
<name>A0ABX8SSR7_9BURK</name>
<protein>
    <submittedName>
        <fullName evidence="2">Threonine--tRNA ligase</fullName>
    </submittedName>
</protein>
<dbReference type="InterPro" id="IPR012947">
    <property type="entry name" value="tRNA_SAD"/>
</dbReference>
<keyword evidence="2" id="KW-0436">Ligase</keyword>
<reference evidence="2 3" key="1">
    <citation type="submission" date="2020-02" db="EMBL/GenBank/DDBJ databases">
        <title>Partial ammonium oxidation to N2 by heterotrophic bacteria.</title>
        <authorList>
            <person name="Wu M."/>
        </authorList>
    </citation>
    <scope>NUCLEOTIDE SEQUENCE [LARGE SCALE GENOMIC DNA]</scope>
    <source>
        <strain evidence="2 3">HO-1</strain>
    </source>
</reference>
<dbReference type="PANTHER" id="PTHR43462">
    <property type="entry name" value="ALANYL-TRNA EDITING PROTEIN"/>
    <property type="match status" value="1"/>
</dbReference>
<gene>
    <name evidence="2" type="ORF">FE795_01820</name>
</gene>
<dbReference type="Pfam" id="PF07973">
    <property type="entry name" value="tRNA_SAD"/>
    <property type="match status" value="1"/>
</dbReference>
<feature type="domain" description="Threonyl/alanyl tRNA synthetase SAD" evidence="1">
    <location>
        <begin position="179"/>
        <end position="212"/>
    </location>
</feature>
<dbReference type="PANTHER" id="PTHR43462:SF2">
    <property type="entry name" value="THREONYL AND ALANYL TRNA SYNTHETASE SECOND ADDITIONAL DOMAIN-CONTAINING PROTEIN"/>
    <property type="match status" value="1"/>
</dbReference>
<dbReference type="Proteomes" id="UP000826050">
    <property type="component" value="Chromosome"/>
</dbReference>
<accession>A0ABX8SSR7</accession>